<feature type="region of interest" description="Disordered" evidence="1">
    <location>
        <begin position="28"/>
        <end position="51"/>
    </location>
</feature>
<dbReference type="Proteomes" id="UP000788262">
    <property type="component" value="Unassembled WGS sequence"/>
</dbReference>
<evidence type="ECO:0000313" key="2">
    <source>
        <dbReference type="EMBL" id="MBN0047166.1"/>
    </source>
</evidence>
<dbReference type="RefSeq" id="WP_205385300.1">
    <property type="nucleotide sequence ID" value="NZ_JAFFZS010000022.1"/>
</dbReference>
<evidence type="ECO:0000256" key="1">
    <source>
        <dbReference type="SAM" id="MobiDB-lite"/>
    </source>
</evidence>
<comment type="caution">
    <text evidence="2">The sequence shown here is derived from an EMBL/GenBank/DDBJ whole genome shotgun (WGS) entry which is preliminary data.</text>
</comment>
<dbReference type="EMBL" id="JAFFZS010000022">
    <property type="protein sequence ID" value="MBN0047166.1"/>
    <property type="molecule type" value="Genomic_DNA"/>
</dbReference>
<keyword evidence="3" id="KW-1185">Reference proteome</keyword>
<evidence type="ECO:0000313" key="3">
    <source>
        <dbReference type="Proteomes" id="UP000788262"/>
    </source>
</evidence>
<sequence length="85" mass="9114">MALTDPVPRTCLTRGAEMDPLLTIASTEGKGSTKSWAPEGDQASDLLPPGVRSANHTRIARARGYDLQLHAYPASPDHPHAELVQ</sequence>
<proteinExistence type="predicted"/>
<protein>
    <submittedName>
        <fullName evidence="2">Uncharacterized protein</fullName>
    </submittedName>
</protein>
<name>A0ABS2VVV0_STRAS</name>
<organism evidence="2 3">
    <name type="scientific">Streptomyces actuosus</name>
    <dbReference type="NCBI Taxonomy" id="1885"/>
    <lineage>
        <taxon>Bacteria</taxon>
        <taxon>Bacillati</taxon>
        <taxon>Actinomycetota</taxon>
        <taxon>Actinomycetes</taxon>
        <taxon>Kitasatosporales</taxon>
        <taxon>Streptomycetaceae</taxon>
        <taxon>Streptomyces</taxon>
    </lineage>
</organism>
<reference evidence="2 3" key="1">
    <citation type="submission" date="2021-02" db="EMBL/GenBank/DDBJ databases">
        <title>Whole genome sequencing of Streptomyces actuosus VRA1.</title>
        <authorList>
            <person name="Sen G."/>
            <person name="Sen A."/>
        </authorList>
    </citation>
    <scope>NUCLEOTIDE SEQUENCE [LARGE SCALE GENOMIC DNA]</scope>
    <source>
        <strain evidence="2 3">VRA1</strain>
    </source>
</reference>
<accession>A0ABS2VVV0</accession>
<gene>
    <name evidence="2" type="ORF">JS756_24270</name>
</gene>